<dbReference type="FunFam" id="1.10.8.270:FF:000031">
    <property type="entry name" value="TBC1 domain family member 5"/>
    <property type="match status" value="1"/>
</dbReference>
<dbReference type="PANTHER" id="PTHR22957:SF337">
    <property type="entry name" value="TBC1 DOMAIN FAMILY MEMBER 5"/>
    <property type="match status" value="1"/>
</dbReference>
<dbReference type="PANTHER" id="PTHR22957">
    <property type="entry name" value="TBC1 DOMAIN FAMILY MEMBER GTPASE-ACTIVATING PROTEIN"/>
    <property type="match status" value="1"/>
</dbReference>
<gene>
    <name evidence="4" type="ORF">CDD80_7114</name>
</gene>
<dbReference type="PROSITE" id="PS50086">
    <property type="entry name" value="TBC_RABGAP"/>
    <property type="match status" value="1"/>
</dbReference>
<evidence type="ECO:0000313" key="4">
    <source>
        <dbReference type="EMBL" id="PHH68956.1"/>
    </source>
</evidence>
<dbReference type="Gene3D" id="1.10.472.80">
    <property type="entry name" value="Ypt/Rab-GAP domain of gyp1p, domain 3"/>
    <property type="match status" value="1"/>
</dbReference>
<evidence type="ECO:0000256" key="1">
    <source>
        <dbReference type="ARBA" id="ARBA00022468"/>
    </source>
</evidence>
<feature type="region of interest" description="Disordered" evidence="2">
    <location>
        <begin position="427"/>
        <end position="474"/>
    </location>
</feature>
<feature type="compositionally biased region" description="Polar residues" evidence="2">
    <location>
        <begin position="701"/>
        <end position="710"/>
    </location>
</feature>
<dbReference type="OrthoDB" id="27140at2759"/>
<dbReference type="InterPro" id="IPR000195">
    <property type="entry name" value="Rab-GAP-TBC_dom"/>
</dbReference>
<organism evidence="4 5">
    <name type="scientific">Ophiocordyceps camponoti-rufipedis</name>
    <dbReference type="NCBI Taxonomy" id="2004952"/>
    <lineage>
        <taxon>Eukaryota</taxon>
        <taxon>Fungi</taxon>
        <taxon>Dikarya</taxon>
        <taxon>Ascomycota</taxon>
        <taxon>Pezizomycotina</taxon>
        <taxon>Sordariomycetes</taxon>
        <taxon>Hypocreomycetidae</taxon>
        <taxon>Hypocreales</taxon>
        <taxon>Ophiocordycipitaceae</taxon>
        <taxon>Ophiocordyceps</taxon>
    </lineage>
</organism>
<dbReference type="Pfam" id="PF00566">
    <property type="entry name" value="RabGAP-TBC"/>
    <property type="match status" value="1"/>
</dbReference>
<dbReference type="AlphaFoldDB" id="A0A2C5YML7"/>
<feature type="domain" description="Rab-GAP TBC" evidence="3">
    <location>
        <begin position="92"/>
        <end position="357"/>
    </location>
</feature>
<name>A0A2C5YML7_9HYPO</name>
<dbReference type="Proteomes" id="UP000226431">
    <property type="component" value="Unassembled WGS sequence"/>
</dbReference>
<proteinExistence type="predicted"/>
<comment type="caution">
    <text evidence="4">The sequence shown here is derived from an EMBL/GenBank/DDBJ whole genome shotgun (WGS) entry which is preliminary data.</text>
</comment>
<dbReference type="Gene3D" id="1.10.8.270">
    <property type="entry name" value="putative rabgap domain of human tbc1 domain family member 14 like domains"/>
    <property type="match status" value="1"/>
</dbReference>
<dbReference type="SMART" id="SM00164">
    <property type="entry name" value="TBC"/>
    <property type="match status" value="1"/>
</dbReference>
<sequence>MQRSAQVVQCARSRPHKKSAFYTLCQVEASNDRRPVAGNGSSPLRTWPQTTQKLSSMRSIDETLSRWKATVDCGDSLADLQRAVRNNGPASPCLIGCRSVCWKTFILAVPLAELSQALQDGRREYAQRRSHLLNFIEHPEALAQLTIDPLTDDPKSPWNTLRQDETIRKEIQQDVQRLPDEANYHQDRVQAMIINILFIYCKLHPNRGGYRQGMHELLAPIVHVVEQDAVDRSGASSLDESMLVVLDSSYVEHDAYMMFSRLMEHAQVFYELREASTPSRSSRTSDGTPEQTSTIVDKSRFIHQVCLRSLDEELATHLVEMEVLPQIFLIRWIRLLFSREFPFDQVLYLWDAIFAVDPSLHLIDFICCAMLLRIRWQLLEADYATCLQLLLKYPQPTPSHGPHTFVDDAIYLQTHADASGGQALISKYSGRRPESPSPSRRARTRTPGGRQQSESPRRKTYSGRSPLSSPPRFIQHQGGVESLFHGAAKSAKGVLERGEKLGLNSAVREAVGEIRRNVQMFNESRQLHRSPRADDGAAGALAAMERRNKQLAALLEETVASLKSISQASLDDKTKSLDVIELAAAKVQFVQLYLGDSSMEMPAAEAADEREAETKSEPSVDTAKQEGSAEASQPPPEITDEPTANGDAYAKQQETPANDEGARDGSDRSVETLRPAGPMPTRSTLAQSSFSWMLEPDAPSRSPSVTSTGRQHQHRKRPSSNASRDRNAFLFGEGMADADRGPAAAGDEIFGLEPMGKTKDRA</sequence>
<protein>
    <recommendedName>
        <fullName evidence="3">Rab-GAP TBC domain-containing protein</fullName>
    </recommendedName>
</protein>
<dbReference type="SUPFAM" id="SSF47923">
    <property type="entry name" value="Ypt/Rab-GAP domain of gyp1p"/>
    <property type="match status" value="2"/>
</dbReference>
<feature type="compositionally biased region" description="Basic and acidic residues" evidence="2">
    <location>
        <begin position="660"/>
        <end position="671"/>
    </location>
</feature>
<feature type="compositionally biased region" description="Polar residues" evidence="2">
    <location>
        <begin position="681"/>
        <end position="691"/>
    </location>
</feature>
<dbReference type="GO" id="GO:0005096">
    <property type="term" value="F:GTPase activator activity"/>
    <property type="evidence" value="ECO:0007669"/>
    <property type="project" value="UniProtKB-KW"/>
</dbReference>
<keyword evidence="5" id="KW-1185">Reference proteome</keyword>
<accession>A0A2C5YML7</accession>
<dbReference type="STRING" id="2004952.A0A2C5YML7"/>
<evidence type="ECO:0000259" key="3">
    <source>
        <dbReference type="PROSITE" id="PS50086"/>
    </source>
</evidence>
<evidence type="ECO:0000313" key="5">
    <source>
        <dbReference type="Proteomes" id="UP000226431"/>
    </source>
</evidence>
<dbReference type="EMBL" id="NJES01000852">
    <property type="protein sequence ID" value="PHH68956.1"/>
    <property type="molecule type" value="Genomic_DNA"/>
</dbReference>
<reference evidence="4 5" key="1">
    <citation type="submission" date="2017-06" db="EMBL/GenBank/DDBJ databases">
        <title>Ant-infecting Ophiocordyceps genomes reveal a high diversity of potential behavioral manipulation genes and a possible major role for enterotoxins.</title>
        <authorList>
            <person name="De Bekker C."/>
            <person name="Evans H.C."/>
            <person name="Brachmann A."/>
            <person name="Hughes D.P."/>
        </authorList>
    </citation>
    <scope>NUCLEOTIDE SEQUENCE [LARGE SCALE GENOMIC DNA]</scope>
    <source>
        <strain evidence="4 5">Map16</strain>
    </source>
</reference>
<evidence type="ECO:0000256" key="2">
    <source>
        <dbReference type="SAM" id="MobiDB-lite"/>
    </source>
</evidence>
<feature type="compositionally biased region" description="Basic and acidic residues" evidence="2">
    <location>
        <begin position="607"/>
        <end position="618"/>
    </location>
</feature>
<dbReference type="InterPro" id="IPR035969">
    <property type="entry name" value="Rab-GAP_TBC_sf"/>
</dbReference>
<feature type="region of interest" description="Disordered" evidence="2">
    <location>
        <begin position="602"/>
        <end position="762"/>
    </location>
</feature>
<dbReference type="FunFam" id="1.10.472.80:FF:000038">
    <property type="entry name" value="TBC1 domain family member 5"/>
    <property type="match status" value="1"/>
</dbReference>
<keyword evidence="1" id="KW-0343">GTPase activation</keyword>